<feature type="compositionally biased region" description="Basic and acidic residues" evidence="1">
    <location>
        <begin position="1"/>
        <end position="55"/>
    </location>
</feature>
<evidence type="ECO:0000256" key="1">
    <source>
        <dbReference type="SAM" id="MobiDB-lite"/>
    </source>
</evidence>
<feature type="domain" description="CSD" evidence="2">
    <location>
        <begin position="59"/>
        <end position="128"/>
    </location>
</feature>
<accession>A0A811K8L7</accession>
<organism evidence="3 4">
    <name type="scientific">Bursaphelenchus okinawaensis</name>
    <dbReference type="NCBI Taxonomy" id="465554"/>
    <lineage>
        <taxon>Eukaryota</taxon>
        <taxon>Metazoa</taxon>
        <taxon>Ecdysozoa</taxon>
        <taxon>Nematoda</taxon>
        <taxon>Chromadorea</taxon>
        <taxon>Rhabditida</taxon>
        <taxon>Tylenchina</taxon>
        <taxon>Tylenchomorpha</taxon>
        <taxon>Aphelenchoidea</taxon>
        <taxon>Aphelenchoididae</taxon>
        <taxon>Bursaphelenchus</taxon>
    </lineage>
</organism>
<dbReference type="InterPro" id="IPR002059">
    <property type="entry name" value="CSP_DNA-bd"/>
</dbReference>
<dbReference type="EMBL" id="CAJFDH010000002">
    <property type="protein sequence ID" value="CAD5211360.1"/>
    <property type="molecule type" value="Genomic_DNA"/>
</dbReference>
<evidence type="ECO:0000313" key="3">
    <source>
        <dbReference type="EMBL" id="CAD5211360.1"/>
    </source>
</evidence>
<dbReference type="AlphaFoldDB" id="A0A811K8L7"/>
<comment type="caution">
    <text evidence="3">The sequence shown here is derived from an EMBL/GenBank/DDBJ whole genome shotgun (WGS) entry which is preliminary data.</text>
</comment>
<evidence type="ECO:0000259" key="2">
    <source>
        <dbReference type="PROSITE" id="PS51857"/>
    </source>
</evidence>
<dbReference type="InterPro" id="IPR019844">
    <property type="entry name" value="CSD_CS"/>
</dbReference>
<feature type="region of interest" description="Disordered" evidence="1">
    <location>
        <begin position="1"/>
        <end position="57"/>
    </location>
</feature>
<dbReference type="PRINTS" id="PR00050">
    <property type="entry name" value="COLDSHOCK"/>
</dbReference>
<protein>
    <recommendedName>
        <fullName evidence="2">CSD domain-containing protein</fullName>
    </recommendedName>
</protein>
<dbReference type="Proteomes" id="UP000783686">
    <property type="component" value="Unassembled WGS sequence"/>
</dbReference>
<dbReference type="InterPro" id="IPR011129">
    <property type="entry name" value="CSD"/>
</dbReference>
<dbReference type="Proteomes" id="UP000614601">
    <property type="component" value="Unassembled WGS sequence"/>
</dbReference>
<dbReference type="InterPro" id="IPR050181">
    <property type="entry name" value="Cold_shock_domain"/>
</dbReference>
<dbReference type="OrthoDB" id="203339at2759"/>
<sequence>MSEQKKEGSPKEQKPKEKKETSAEGTPAEKKSETKPEKSADKKPSESEPQREKVVKKTGVRGVVKWFNVVNRYGFIFRNDNNEDIFVHQTAIAKFNPKKAIASLGDGEEVLFDVVEGEHGPEAANVSGPNGEPVEGSKHAPDKQSRHFGGRGFIRRVGYRPKSEGDQGGNPEGEERRGGGFRRGPPRPRGGFRGGFRGRRNFRSSHSASGDAEPLEGGNGGGDNGGRPPRRGRGGFRGGRGRGGPRGGGRGRGQPRPAPPPADN</sequence>
<feature type="region of interest" description="Disordered" evidence="1">
    <location>
        <begin position="120"/>
        <end position="264"/>
    </location>
</feature>
<dbReference type="PROSITE" id="PS00352">
    <property type="entry name" value="CSD_1"/>
    <property type="match status" value="1"/>
</dbReference>
<dbReference type="PANTHER" id="PTHR11544">
    <property type="entry name" value="COLD SHOCK DOMAIN CONTAINING PROTEINS"/>
    <property type="match status" value="1"/>
</dbReference>
<reference evidence="3" key="1">
    <citation type="submission" date="2020-09" db="EMBL/GenBank/DDBJ databases">
        <authorList>
            <person name="Kikuchi T."/>
        </authorList>
    </citation>
    <scope>NUCLEOTIDE SEQUENCE</scope>
    <source>
        <strain evidence="3">SH1</strain>
    </source>
</reference>
<name>A0A811K8L7_9BILA</name>
<dbReference type="Gene3D" id="2.40.50.140">
    <property type="entry name" value="Nucleic acid-binding proteins"/>
    <property type="match status" value="1"/>
</dbReference>
<dbReference type="InterPro" id="IPR012340">
    <property type="entry name" value="NA-bd_OB-fold"/>
</dbReference>
<dbReference type="Pfam" id="PF00313">
    <property type="entry name" value="CSD"/>
    <property type="match status" value="1"/>
</dbReference>
<feature type="compositionally biased region" description="Basic and acidic residues" evidence="1">
    <location>
        <begin position="135"/>
        <end position="145"/>
    </location>
</feature>
<evidence type="ECO:0000313" key="4">
    <source>
        <dbReference type="Proteomes" id="UP000614601"/>
    </source>
</evidence>
<dbReference type="SUPFAM" id="SSF50249">
    <property type="entry name" value="Nucleic acid-binding proteins"/>
    <property type="match status" value="1"/>
</dbReference>
<dbReference type="PROSITE" id="PS51857">
    <property type="entry name" value="CSD_2"/>
    <property type="match status" value="1"/>
</dbReference>
<gene>
    <name evidence="3" type="ORF">BOKJ2_LOCUS3655</name>
</gene>
<dbReference type="SMART" id="SM00357">
    <property type="entry name" value="CSP"/>
    <property type="match status" value="1"/>
</dbReference>
<dbReference type="FunFam" id="2.40.50.140:FF:000274">
    <property type="entry name" value="Mitochondrial RNA binding protein"/>
    <property type="match status" value="1"/>
</dbReference>
<dbReference type="CDD" id="cd04458">
    <property type="entry name" value="CSP_CDS"/>
    <property type="match status" value="1"/>
</dbReference>
<proteinExistence type="predicted"/>
<dbReference type="GO" id="GO:0003676">
    <property type="term" value="F:nucleic acid binding"/>
    <property type="evidence" value="ECO:0007669"/>
    <property type="project" value="InterPro"/>
</dbReference>
<dbReference type="EMBL" id="CAJFCW020000002">
    <property type="protein sequence ID" value="CAG9093283.1"/>
    <property type="molecule type" value="Genomic_DNA"/>
</dbReference>
<feature type="compositionally biased region" description="Basic residues" evidence="1">
    <location>
        <begin position="146"/>
        <end position="159"/>
    </location>
</feature>
<feature type="compositionally biased region" description="Gly residues" evidence="1">
    <location>
        <begin position="235"/>
        <end position="252"/>
    </location>
</feature>
<keyword evidence="4" id="KW-1185">Reference proteome</keyword>